<gene>
    <name evidence="2" type="ORF">ACFQMK_12580</name>
</gene>
<accession>A0ABD5YJC7</accession>
<dbReference type="InterPro" id="IPR057183">
    <property type="entry name" value="DUF7861"/>
</dbReference>
<protein>
    <submittedName>
        <fullName evidence="2">Uncharacterized protein</fullName>
    </submittedName>
</protein>
<feature type="region of interest" description="Disordered" evidence="1">
    <location>
        <begin position="37"/>
        <end position="56"/>
    </location>
</feature>
<organism evidence="2 3">
    <name type="scientific">Halorubrum yunnanense</name>
    <dbReference type="NCBI Taxonomy" id="1526162"/>
    <lineage>
        <taxon>Archaea</taxon>
        <taxon>Methanobacteriati</taxon>
        <taxon>Methanobacteriota</taxon>
        <taxon>Stenosarchaea group</taxon>
        <taxon>Halobacteria</taxon>
        <taxon>Halobacteriales</taxon>
        <taxon>Haloferacaceae</taxon>
        <taxon>Halorubrum</taxon>
    </lineage>
</organism>
<evidence type="ECO:0000313" key="3">
    <source>
        <dbReference type="Proteomes" id="UP001596390"/>
    </source>
</evidence>
<dbReference type="Proteomes" id="UP001596390">
    <property type="component" value="Unassembled WGS sequence"/>
</dbReference>
<dbReference type="Pfam" id="PF25260">
    <property type="entry name" value="DUF7861"/>
    <property type="match status" value="1"/>
</dbReference>
<sequence>MNHDRVHAREPSHHVDRWSVGVIESIDERDGHAVVTVRPVGSNGDEGSGTGDDGDAPVELVITLAVRDLFVGRLPVDEGESPVGERAWYRRRGG</sequence>
<dbReference type="AlphaFoldDB" id="A0ABD5YJC7"/>
<name>A0ABD5YJC7_9EURY</name>
<dbReference type="EMBL" id="JBHSZZ010000055">
    <property type="protein sequence ID" value="MFC7187705.1"/>
    <property type="molecule type" value="Genomic_DNA"/>
</dbReference>
<keyword evidence="3" id="KW-1185">Reference proteome</keyword>
<evidence type="ECO:0000313" key="2">
    <source>
        <dbReference type="EMBL" id="MFC7187705.1"/>
    </source>
</evidence>
<comment type="caution">
    <text evidence="2">The sequence shown here is derived from an EMBL/GenBank/DDBJ whole genome shotgun (WGS) entry which is preliminary data.</text>
</comment>
<proteinExistence type="predicted"/>
<evidence type="ECO:0000256" key="1">
    <source>
        <dbReference type="SAM" id="MobiDB-lite"/>
    </source>
</evidence>
<dbReference type="RefSeq" id="WP_267665174.1">
    <property type="nucleotide sequence ID" value="NZ_JAODIX010000055.1"/>
</dbReference>
<reference evidence="2 3" key="1">
    <citation type="journal article" date="2019" name="Int. J. Syst. Evol. Microbiol.">
        <title>The Global Catalogue of Microorganisms (GCM) 10K type strain sequencing project: providing services to taxonomists for standard genome sequencing and annotation.</title>
        <authorList>
            <consortium name="The Broad Institute Genomics Platform"/>
            <consortium name="The Broad Institute Genome Sequencing Center for Infectious Disease"/>
            <person name="Wu L."/>
            <person name="Ma J."/>
        </authorList>
    </citation>
    <scope>NUCLEOTIDE SEQUENCE [LARGE SCALE GENOMIC DNA]</scope>
    <source>
        <strain evidence="2 3">Q85</strain>
    </source>
</reference>